<feature type="compositionally biased region" description="Low complexity" evidence="6">
    <location>
        <begin position="58"/>
        <end position="68"/>
    </location>
</feature>
<evidence type="ECO:0000256" key="3">
    <source>
        <dbReference type="ARBA" id="ARBA00022771"/>
    </source>
</evidence>
<dbReference type="SMART" id="SM00259">
    <property type="entry name" value="ZnF_A20"/>
    <property type="match status" value="1"/>
</dbReference>
<evidence type="ECO:0000259" key="7">
    <source>
        <dbReference type="PROSITE" id="PS51036"/>
    </source>
</evidence>
<protein>
    <submittedName>
        <fullName evidence="10">Zinc finger A20 and AN1 domain-containing stress-associated protein 4-like</fullName>
    </submittedName>
</protein>
<dbReference type="Gene3D" id="4.10.1110.10">
    <property type="entry name" value="AN1-like Zinc finger"/>
    <property type="match status" value="1"/>
</dbReference>
<dbReference type="PANTHER" id="PTHR10634:SF109">
    <property type="entry name" value="ZINC FINGER A20 AND AN1 DOMAIN-CONTAINING STRESS-ASSOCIATED PROTEIN 4-LIKE"/>
    <property type="match status" value="1"/>
</dbReference>
<dbReference type="SMR" id="A0A1S4CU25"/>
<evidence type="ECO:0000259" key="8">
    <source>
        <dbReference type="PROSITE" id="PS51039"/>
    </source>
</evidence>
<dbReference type="PROSITE" id="PS51036">
    <property type="entry name" value="ZF_A20"/>
    <property type="match status" value="1"/>
</dbReference>
<evidence type="ECO:0000313" key="9">
    <source>
        <dbReference type="Proteomes" id="UP000790787"/>
    </source>
</evidence>
<dbReference type="OrthoDB" id="428577at2759"/>
<gene>
    <name evidence="10" type="primary">LOC107822692</name>
</gene>
<evidence type="ECO:0000256" key="6">
    <source>
        <dbReference type="SAM" id="MobiDB-lite"/>
    </source>
</evidence>
<dbReference type="RefSeq" id="XP_016504737.1">
    <property type="nucleotide sequence ID" value="XM_016649251.1"/>
</dbReference>
<sequence>MAEEQRMQEAGGHRLCANNCGFFGSPTTLNLCSKCYKDHCMKEQQSRAAQLAMEKTRPQPQQQQQQQQSESIFSYLPRVESLPILEVSQPRHVVETGVSQVQLDTSCGSPKVQLNIAAEVPKLQLNTAAEAPDEVQLNTPIETPQVQSNRCVTCRKRIGLTGFKCRCGVTFCGSHRYPEQHGCTFDYKSMGRVAIAVANPLVKAEKLHKI</sequence>
<keyword evidence="4" id="KW-0862">Zinc</keyword>
<dbReference type="Proteomes" id="UP000790787">
    <property type="component" value="Chromosome 11"/>
</dbReference>
<dbReference type="GO" id="GO:0003677">
    <property type="term" value="F:DNA binding"/>
    <property type="evidence" value="ECO:0007669"/>
    <property type="project" value="InterPro"/>
</dbReference>
<proteinExistence type="predicted"/>
<reference evidence="9" key="1">
    <citation type="journal article" date="2014" name="Nat. Commun.">
        <title>The tobacco genome sequence and its comparison with those of tomato and potato.</title>
        <authorList>
            <person name="Sierro N."/>
            <person name="Battey J.N."/>
            <person name="Ouadi S."/>
            <person name="Bakaher N."/>
            <person name="Bovet L."/>
            <person name="Willig A."/>
            <person name="Goepfert S."/>
            <person name="Peitsch M.C."/>
            <person name="Ivanov N.V."/>
        </authorList>
    </citation>
    <scope>NUCLEOTIDE SEQUENCE [LARGE SCALE GENOMIC DNA]</scope>
</reference>
<dbReference type="AlphaFoldDB" id="A0A1S4CU25"/>
<dbReference type="Gene3D" id="1.20.5.4770">
    <property type="match status" value="1"/>
</dbReference>
<dbReference type="PROSITE" id="PS51039">
    <property type="entry name" value="ZF_AN1"/>
    <property type="match status" value="1"/>
</dbReference>
<name>A0A1S4CU25_TOBAC</name>
<keyword evidence="2" id="KW-0479">Metal-binding</keyword>
<dbReference type="InterPro" id="IPR002653">
    <property type="entry name" value="Znf_A20"/>
</dbReference>
<dbReference type="FunFam" id="4.10.1110.10:FF:000001">
    <property type="entry name" value="Zinc finger AN1-type containing 6"/>
    <property type="match status" value="1"/>
</dbReference>
<comment type="function">
    <text evidence="1">May be involved in environmental stress response.</text>
</comment>
<dbReference type="InterPro" id="IPR000058">
    <property type="entry name" value="Znf_AN1"/>
</dbReference>
<evidence type="ECO:0000256" key="5">
    <source>
        <dbReference type="PROSITE-ProRule" id="PRU00449"/>
    </source>
</evidence>
<evidence type="ECO:0000256" key="1">
    <source>
        <dbReference type="ARBA" id="ARBA00003732"/>
    </source>
</evidence>
<feature type="region of interest" description="Disordered" evidence="6">
    <location>
        <begin position="51"/>
        <end position="70"/>
    </location>
</feature>
<feature type="domain" description="AN1-type" evidence="8">
    <location>
        <begin position="145"/>
        <end position="191"/>
    </location>
</feature>
<dbReference type="GeneID" id="107822692"/>
<dbReference type="GO" id="GO:0008270">
    <property type="term" value="F:zinc ion binding"/>
    <property type="evidence" value="ECO:0007669"/>
    <property type="project" value="UniProtKB-KW"/>
</dbReference>
<dbReference type="SUPFAM" id="SSF118310">
    <property type="entry name" value="AN1-like Zinc finger"/>
    <property type="match status" value="1"/>
</dbReference>
<dbReference type="PANTHER" id="PTHR10634">
    <property type="entry name" value="AN1-TYPE ZINC FINGER PROTEIN"/>
    <property type="match status" value="1"/>
</dbReference>
<evidence type="ECO:0000256" key="2">
    <source>
        <dbReference type="ARBA" id="ARBA00022723"/>
    </source>
</evidence>
<evidence type="ECO:0000256" key="4">
    <source>
        <dbReference type="ARBA" id="ARBA00022833"/>
    </source>
</evidence>
<dbReference type="SUPFAM" id="SSF57716">
    <property type="entry name" value="Glucocorticoid receptor-like (DNA-binding domain)"/>
    <property type="match status" value="1"/>
</dbReference>
<organism evidence="9 10">
    <name type="scientific">Nicotiana tabacum</name>
    <name type="common">Common tobacco</name>
    <dbReference type="NCBI Taxonomy" id="4097"/>
    <lineage>
        <taxon>Eukaryota</taxon>
        <taxon>Viridiplantae</taxon>
        <taxon>Streptophyta</taxon>
        <taxon>Embryophyta</taxon>
        <taxon>Tracheophyta</taxon>
        <taxon>Spermatophyta</taxon>
        <taxon>Magnoliopsida</taxon>
        <taxon>eudicotyledons</taxon>
        <taxon>Gunneridae</taxon>
        <taxon>Pentapetalae</taxon>
        <taxon>asterids</taxon>
        <taxon>lamiids</taxon>
        <taxon>Solanales</taxon>
        <taxon>Solanaceae</taxon>
        <taxon>Nicotianoideae</taxon>
        <taxon>Nicotianeae</taxon>
        <taxon>Nicotiana</taxon>
    </lineage>
</organism>
<dbReference type="InterPro" id="IPR050652">
    <property type="entry name" value="AN1_A20_ZnFinger"/>
</dbReference>
<keyword evidence="3 5" id="KW-0863">Zinc-finger</keyword>
<dbReference type="OMA" id="CHYDYRE"/>
<keyword evidence="9" id="KW-1185">Reference proteome</keyword>
<dbReference type="Pfam" id="PF01754">
    <property type="entry name" value="zf-A20"/>
    <property type="match status" value="1"/>
</dbReference>
<dbReference type="PaxDb" id="4097-A0A1S4CU25"/>
<evidence type="ECO:0000313" key="10">
    <source>
        <dbReference type="RefSeq" id="XP_016504737.1"/>
    </source>
</evidence>
<dbReference type="KEGG" id="nta:107822692"/>
<dbReference type="InterPro" id="IPR035896">
    <property type="entry name" value="AN1-like_Znf"/>
</dbReference>
<feature type="domain" description="A20-type" evidence="7">
    <location>
        <begin position="10"/>
        <end position="44"/>
    </location>
</feature>
<reference evidence="10" key="2">
    <citation type="submission" date="2025-08" db="UniProtKB">
        <authorList>
            <consortium name="RefSeq"/>
        </authorList>
    </citation>
    <scope>IDENTIFICATION</scope>
    <source>
        <tissue evidence="10">Leaf</tissue>
    </source>
</reference>
<accession>A0A1S4CU25</accession>
<dbReference type="RefSeq" id="XP_016504737.1">
    <property type="nucleotide sequence ID" value="XM_016649251.2"/>
</dbReference>
<dbReference type="Pfam" id="PF01428">
    <property type="entry name" value="zf-AN1"/>
    <property type="match status" value="1"/>
</dbReference>
<dbReference type="SMART" id="SM00154">
    <property type="entry name" value="ZnF_AN1"/>
    <property type="match status" value="1"/>
</dbReference>